<gene>
    <name evidence="16" type="ORF">Q4528_01340</name>
</gene>
<comment type="catalytic activity">
    <reaction evidence="11">
        <text>hydrogen sulfide + 3 NADP(+) + 3 H2O = sulfite + 3 NADPH + 4 H(+)</text>
        <dbReference type="Rhea" id="RHEA:13801"/>
        <dbReference type="ChEBI" id="CHEBI:15377"/>
        <dbReference type="ChEBI" id="CHEBI:15378"/>
        <dbReference type="ChEBI" id="CHEBI:17359"/>
        <dbReference type="ChEBI" id="CHEBI:29919"/>
        <dbReference type="ChEBI" id="CHEBI:57783"/>
        <dbReference type="ChEBI" id="CHEBI:58349"/>
        <dbReference type="EC" id="1.8.1.2"/>
    </reaction>
</comment>
<feature type="binding site" evidence="12">
    <location>
        <begin position="426"/>
        <end position="428"/>
    </location>
    <ligand>
        <name>FAD</name>
        <dbReference type="ChEBI" id="CHEBI:57692"/>
    </ligand>
</feature>
<keyword evidence="17" id="KW-1185">Reference proteome</keyword>
<dbReference type="InterPro" id="IPR023173">
    <property type="entry name" value="NADPH_Cyt_P450_Rdtase_alpha"/>
</dbReference>
<dbReference type="InterPro" id="IPR003097">
    <property type="entry name" value="CysJ-like_FAD-binding"/>
</dbReference>
<feature type="binding site" evidence="12">
    <location>
        <begin position="90"/>
        <end position="95"/>
    </location>
    <ligand>
        <name>FMN</name>
        <dbReference type="ChEBI" id="CHEBI:58210"/>
    </ligand>
</feature>
<feature type="compositionally biased region" description="Polar residues" evidence="13">
    <location>
        <begin position="48"/>
        <end position="67"/>
    </location>
</feature>
<dbReference type="InterPro" id="IPR029039">
    <property type="entry name" value="Flavoprotein-like_sf"/>
</dbReference>
<feature type="binding site" evidence="12">
    <location>
        <position position="343"/>
    </location>
    <ligand>
        <name>FAD</name>
        <dbReference type="ChEBI" id="CHEBI:57692"/>
    </ligand>
</feature>
<evidence type="ECO:0000259" key="15">
    <source>
        <dbReference type="PROSITE" id="PS51384"/>
    </source>
</evidence>
<feature type="binding site" evidence="12">
    <location>
        <begin position="173"/>
        <end position="182"/>
    </location>
    <ligand>
        <name>FMN</name>
        <dbReference type="ChEBI" id="CHEBI:58210"/>
    </ligand>
</feature>
<dbReference type="GO" id="GO:0004783">
    <property type="term" value="F:sulfite reductase (NADPH) activity"/>
    <property type="evidence" value="ECO:0007669"/>
    <property type="project" value="UniProtKB-EC"/>
</dbReference>
<feature type="region of interest" description="Disordered" evidence="13">
    <location>
        <begin position="48"/>
        <end position="76"/>
    </location>
</feature>
<dbReference type="InterPro" id="IPR001433">
    <property type="entry name" value="OxRdtase_FAD/NAD-bd"/>
</dbReference>
<dbReference type="SUPFAM" id="SSF52343">
    <property type="entry name" value="Ferredoxin reductase-like, C-terminal NADP-linked domain"/>
    <property type="match status" value="1"/>
</dbReference>
<dbReference type="EC" id="1.8.1.2" evidence="1"/>
<feature type="binding site" evidence="12">
    <location>
        <begin position="541"/>
        <end position="542"/>
    </location>
    <ligand>
        <name>NADP(+)</name>
        <dbReference type="ChEBI" id="CHEBI:58349"/>
    </ligand>
</feature>
<protein>
    <recommendedName>
        <fullName evidence="1">assimilatory sulfite reductase (NADPH)</fullName>
        <ecNumber evidence="1">1.8.1.2</ecNumber>
    </recommendedName>
</protein>
<feature type="domain" description="Flavodoxin-like" evidence="14">
    <location>
        <begin position="84"/>
        <end position="222"/>
    </location>
</feature>
<feature type="binding site" evidence="12">
    <location>
        <position position="583"/>
    </location>
    <ligand>
        <name>NADP(+)</name>
        <dbReference type="ChEBI" id="CHEBI:58349"/>
    </ligand>
</feature>
<keyword evidence="6 12" id="KW-0274">FAD</keyword>
<feature type="binding site" evidence="12">
    <location>
        <begin position="547"/>
        <end position="551"/>
    </location>
    <ligand>
        <name>NADP(+)</name>
        <dbReference type="ChEBI" id="CHEBI:58349"/>
    </ligand>
</feature>
<evidence type="ECO:0000256" key="9">
    <source>
        <dbReference type="ARBA" id="ARBA00023002"/>
    </source>
</evidence>
<feature type="binding site" evidence="12">
    <location>
        <begin position="408"/>
        <end position="411"/>
    </location>
    <ligand>
        <name>FAD</name>
        <dbReference type="ChEBI" id="CHEBI:57692"/>
    </ligand>
</feature>
<dbReference type="Pfam" id="PF00258">
    <property type="entry name" value="Flavodoxin_1"/>
    <property type="match status" value="1"/>
</dbReference>
<feature type="binding site" evidence="12">
    <location>
        <begin position="441"/>
        <end position="444"/>
    </location>
    <ligand>
        <name>FAD</name>
        <dbReference type="ChEBI" id="CHEBI:57692"/>
    </ligand>
</feature>
<evidence type="ECO:0000256" key="1">
    <source>
        <dbReference type="ARBA" id="ARBA00012604"/>
    </source>
</evidence>
<keyword evidence="3" id="KW-0028">Amino-acid biosynthesis</keyword>
<keyword evidence="7 12" id="KW-0521">NADP</keyword>
<dbReference type="PIRSF" id="PIRSF000207">
    <property type="entry name" value="SiR-FP_CysJ"/>
    <property type="match status" value="1"/>
</dbReference>
<dbReference type="FunFam" id="3.40.50.80:FF:000001">
    <property type="entry name" value="NADPH--cytochrome P450 reductase 1"/>
    <property type="match status" value="1"/>
</dbReference>
<dbReference type="GO" id="GO:0019344">
    <property type="term" value="P:cysteine biosynthetic process"/>
    <property type="evidence" value="ECO:0007669"/>
    <property type="project" value="UniProtKB-KW"/>
</dbReference>
<dbReference type="SUPFAM" id="SSF63380">
    <property type="entry name" value="Riboflavin synthase domain-like"/>
    <property type="match status" value="1"/>
</dbReference>
<dbReference type="InterPro" id="IPR008254">
    <property type="entry name" value="Flavodoxin/NO_synth"/>
</dbReference>
<dbReference type="NCBIfam" id="TIGR01931">
    <property type="entry name" value="cysJ"/>
    <property type="match status" value="1"/>
</dbReference>
<dbReference type="Gene3D" id="3.40.50.360">
    <property type="match status" value="1"/>
</dbReference>
<comment type="cofactor">
    <cofactor evidence="12">
        <name>FAD</name>
        <dbReference type="ChEBI" id="CHEBI:57692"/>
    </cofactor>
    <text evidence="12">Binds 1 FAD per subunit.</text>
</comment>
<evidence type="ECO:0000256" key="6">
    <source>
        <dbReference type="ARBA" id="ARBA00022827"/>
    </source>
</evidence>
<evidence type="ECO:0000313" key="17">
    <source>
        <dbReference type="Proteomes" id="UP001170310"/>
    </source>
</evidence>
<evidence type="ECO:0000256" key="11">
    <source>
        <dbReference type="ARBA" id="ARBA00052219"/>
    </source>
</evidence>
<dbReference type="CDD" id="cd06199">
    <property type="entry name" value="SiR"/>
    <property type="match status" value="1"/>
</dbReference>
<evidence type="ECO:0000256" key="8">
    <source>
        <dbReference type="ARBA" id="ARBA00022982"/>
    </source>
</evidence>
<proteinExistence type="predicted"/>
<sequence length="621" mass="71446">MKINITNSPFNEEQAEQLNELLQTLSPEQKMWLSGYILVSEQVSNNEKESTSTLNSSDSVQSNQQTEALLAEKEPEVTPESRTITILYGSETGNAQSLAEIFEERLVNLGNDVTLKSMEDFNTSDLKKVEDLFIITSTYGEGDPPDNAFEFHEALHRREAPKLDGVRFSVLALGDQTYEYFCQAGKDFDIRLDELGAERIYDRIDCDVDYEEDAEKWMANVINSIGSKPEDTESEQVVSESIKLAKERKYSKSNPYEAEVLENINLNGEGSNKETRHVELLLDNFGEDFEPGDCIVVLPQNDPAIVELLISTLGWDYEDQVLINDDGDTLNLEEALSSYFEITKLTKPLLENAAVLFDNDDLKERVQDKEWIQNYIDGRDLIDLLNDFDTTELQPDNLFQLLRKLPPREYSISSSYKAIPDEVHITVGAVRYQSHGRNRKGVCSVEFAERLQPGDTVPIYLKRNPNFKFPQDSDIPVIMIGPGTGIAPFRSYMQEREELGLKGNTWLFFGEQHFETDFLYQEDWQEWLDKGYLTQLDVAFSRDTEHKVYVQHRILENSEQFNEWIQNGAAIYICGDEKQMAKDVHQTIKEVLIKEQNLSETEAEDYLKQMKKENRYQRDVY</sequence>
<dbReference type="PANTHER" id="PTHR19384">
    <property type="entry name" value="NITRIC OXIDE SYNTHASE-RELATED"/>
    <property type="match status" value="1"/>
</dbReference>
<dbReference type="Pfam" id="PF00667">
    <property type="entry name" value="FAD_binding_1"/>
    <property type="match status" value="1"/>
</dbReference>
<dbReference type="GO" id="GO:0050660">
    <property type="term" value="F:flavin adenine dinucleotide binding"/>
    <property type="evidence" value="ECO:0007669"/>
    <property type="project" value="InterPro"/>
</dbReference>
<evidence type="ECO:0000256" key="12">
    <source>
        <dbReference type="PIRSR" id="PIRSR000207-1"/>
    </source>
</evidence>
<dbReference type="GO" id="GO:0005829">
    <property type="term" value="C:cytosol"/>
    <property type="evidence" value="ECO:0007669"/>
    <property type="project" value="TreeGrafter"/>
</dbReference>
<dbReference type="PRINTS" id="PR00371">
    <property type="entry name" value="FPNCR"/>
</dbReference>
<keyword evidence="4" id="KW-0285">Flavoprotein</keyword>
<feature type="domain" description="FAD-binding FR-type" evidence="15">
    <location>
        <begin position="253"/>
        <end position="470"/>
    </location>
</feature>
<keyword evidence="5 12" id="KW-0288">FMN</keyword>
<dbReference type="RefSeq" id="WP_046466951.1">
    <property type="nucleotide sequence ID" value="NZ_JAUOQO010000001.1"/>
</dbReference>
<dbReference type="InterPro" id="IPR039261">
    <property type="entry name" value="FNR_nucleotide-bd"/>
</dbReference>
<organism evidence="16 17">
    <name type="scientific">Staphylococcus pasteuri_A</name>
    <dbReference type="NCBI Taxonomy" id="3062664"/>
    <lineage>
        <taxon>Bacteria</taxon>
        <taxon>Bacillati</taxon>
        <taxon>Bacillota</taxon>
        <taxon>Bacilli</taxon>
        <taxon>Bacillales</taxon>
        <taxon>Staphylococcaceae</taxon>
        <taxon>Staphylococcus</taxon>
    </lineage>
</organism>
<evidence type="ECO:0000259" key="14">
    <source>
        <dbReference type="PROSITE" id="PS50902"/>
    </source>
</evidence>
<dbReference type="PRINTS" id="PR00369">
    <property type="entry name" value="FLAVODOXIN"/>
</dbReference>
<dbReference type="Gene3D" id="1.20.990.10">
    <property type="entry name" value="NADPH-cytochrome p450 Reductase, Chain A, domain 3"/>
    <property type="match status" value="1"/>
</dbReference>
<dbReference type="AlphaFoldDB" id="A0AAW7YKW1"/>
<dbReference type="PANTHER" id="PTHR19384:SF128">
    <property type="entry name" value="NADPH OXIDOREDUCTASE A"/>
    <property type="match status" value="1"/>
</dbReference>
<accession>A0AAW7YKW1</accession>
<feature type="binding site" evidence="12">
    <location>
        <position position="621"/>
    </location>
    <ligand>
        <name>FAD</name>
        <dbReference type="ChEBI" id="CHEBI:57692"/>
    </ligand>
</feature>
<dbReference type="GO" id="GO:0016651">
    <property type="term" value="F:oxidoreductase activity, acting on NAD(P)H"/>
    <property type="evidence" value="ECO:0007669"/>
    <property type="project" value="UniProtKB-ARBA"/>
</dbReference>
<evidence type="ECO:0000256" key="3">
    <source>
        <dbReference type="ARBA" id="ARBA00022605"/>
    </source>
</evidence>
<evidence type="ECO:0000256" key="7">
    <source>
        <dbReference type="ARBA" id="ARBA00022857"/>
    </source>
</evidence>
<dbReference type="InterPro" id="IPR010199">
    <property type="entry name" value="CysJ"/>
</dbReference>
<evidence type="ECO:0000256" key="13">
    <source>
        <dbReference type="SAM" id="MobiDB-lite"/>
    </source>
</evidence>
<dbReference type="InterPro" id="IPR001094">
    <property type="entry name" value="Flavdoxin-like"/>
</dbReference>
<dbReference type="PROSITE" id="PS50902">
    <property type="entry name" value="FLAVODOXIN_LIKE"/>
    <property type="match status" value="1"/>
</dbReference>
<evidence type="ECO:0000256" key="4">
    <source>
        <dbReference type="ARBA" id="ARBA00022630"/>
    </source>
</evidence>
<comment type="caution">
    <text evidence="16">The sequence shown here is derived from an EMBL/GenBank/DDBJ whole genome shotgun (WGS) entry which is preliminary data.</text>
</comment>
<evidence type="ECO:0000256" key="5">
    <source>
        <dbReference type="ARBA" id="ARBA00022643"/>
    </source>
</evidence>
<keyword evidence="2" id="KW-0813">Transport</keyword>
<dbReference type="Proteomes" id="UP001170310">
    <property type="component" value="Unassembled WGS sequence"/>
</dbReference>
<feature type="binding site" evidence="12">
    <location>
        <position position="432"/>
    </location>
    <ligand>
        <name>FAD</name>
        <dbReference type="ChEBI" id="CHEBI:57692"/>
    </ligand>
</feature>
<keyword evidence="8" id="KW-0249">Electron transport</keyword>
<keyword evidence="9 16" id="KW-0560">Oxidoreductase</keyword>
<evidence type="ECO:0000313" key="16">
    <source>
        <dbReference type="EMBL" id="MDO6572796.1"/>
    </source>
</evidence>
<comment type="cofactor">
    <cofactor evidence="12">
        <name>FMN</name>
        <dbReference type="ChEBI" id="CHEBI:58210"/>
    </cofactor>
    <text evidence="12">Binds 1 FMN per subunit.</text>
</comment>
<dbReference type="InterPro" id="IPR017938">
    <property type="entry name" value="Riboflavin_synthase-like_b-brl"/>
</dbReference>
<evidence type="ECO:0000256" key="2">
    <source>
        <dbReference type="ARBA" id="ARBA00022448"/>
    </source>
</evidence>
<reference evidence="16" key="1">
    <citation type="submission" date="2023-07" db="EMBL/GenBank/DDBJ databases">
        <title>Genome content predicts the carbon catabolic preferences of heterotrophic bacteria.</title>
        <authorList>
            <person name="Gralka M."/>
        </authorList>
    </citation>
    <scope>NUCLEOTIDE SEQUENCE</scope>
    <source>
        <strain evidence="16">E2R20</strain>
    </source>
</reference>
<dbReference type="InterPro" id="IPR017927">
    <property type="entry name" value="FAD-bd_FR_type"/>
</dbReference>
<dbReference type="SUPFAM" id="SSF52218">
    <property type="entry name" value="Flavoproteins"/>
    <property type="match status" value="1"/>
</dbReference>
<feature type="binding site" evidence="12">
    <location>
        <begin position="137"/>
        <end position="140"/>
    </location>
    <ligand>
        <name>FMN</name>
        <dbReference type="ChEBI" id="CHEBI:58210"/>
    </ligand>
</feature>
<dbReference type="EMBL" id="JAUOQO010000001">
    <property type="protein sequence ID" value="MDO6572796.1"/>
    <property type="molecule type" value="Genomic_DNA"/>
</dbReference>
<dbReference type="Gene3D" id="2.40.30.10">
    <property type="entry name" value="Translation factors"/>
    <property type="match status" value="1"/>
</dbReference>
<dbReference type="PROSITE" id="PS51384">
    <property type="entry name" value="FAD_FR"/>
    <property type="match status" value="1"/>
</dbReference>
<keyword evidence="10" id="KW-0198">Cysteine biosynthesis</keyword>
<dbReference type="Pfam" id="PF00175">
    <property type="entry name" value="NAD_binding_1"/>
    <property type="match status" value="1"/>
</dbReference>
<dbReference type="Gene3D" id="3.40.50.80">
    <property type="entry name" value="Nucleotide-binding domain of ferredoxin-NADP reductase (FNR) module"/>
    <property type="match status" value="1"/>
</dbReference>
<name>A0AAW7YKW1_9STAP</name>
<evidence type="ECO:0000256" key="10">
    <source>
        <dbReference type="ARBA" id="ARBA00023192"/>
    </source>
</evidence>
<dbReference type="InterPro" id="IPR001709">
    <property type="entry name" value="Flavoprot_Pyr_Nucl_cyt_Rdtase"/>
</dbReference>
<dbReference type="GO" id="GO:0010181">
    <property type="term" value="F:FMN binding"/>
    <property type="evidence" value="ECO:0007669"/>
    <property type="project" value="InterPro"/>
</dbReference>